<feature type="region of interest" description="Disordered" evidence="7">
    <location>
        <begin position="110"/>
        <end position="294"/>
    </location>
</feature>
<dbReference type="PROSITE" id="PS50089">
    <property type="entry name" value="ZF_RING_2"/>
    <property type="match status" value="1"/>
</dbReference>
<evidence type="ECO:0000256" key="7">
    <source>
        <dbReference type="SAM" id="MobiDB-lite"/>
    </source>
</evidence>
<dbReference type="CDD" id="cd16454">
    <property type="entry name" value="RING-H2_PA-TM-RING"/>
    <property type="match status" value="1"/>
</dbReference>
<sequence>METAGHSKPNPAPDDMIAGLSRTLLTYDCDLVKSGQSCAICTEYFAPLDPNAKNETQAAPRPDENTSPGSGVAITLPCAHSFHDDCIITWLKNSGTCPVCRYALVEQPGGAAPTGAPAPPPGAASSSNVPPPIVPPPNEAFQSFATETTDTRPQGDRTPSSRSAASNTTNRPSSPQGQADSFFNTVGGRGPLLESIFGFMGGGRGRTHEPEHSSSSTRDNSTRDSQSSSSAATHSSSPAPGANSQQSESRSTRTSPNPSSSPPQFFRDRGQRGGDTSSRSGPGYHGSHRWDDVD</sequence>
<evidence type="ECO:0000259" key="8">
    <source>
        <dbReference type="PROSITE" id="PS50089"/>
    </source>
</evidence>
<evidence type="ECO:0000256" key="1">
    <source>
        <dbReference type="ARBA" id="ARBA00004906"/>
    </source>
</evidence>
<keyword evidence="4" id="KW-0833">Ubl conjugation pathway</keyword>
<evidence type="ECO:0000313" key="10">
    <source>
        <dbReference type="Proteomes" id="UP000054097"/>
    </source>
</evidence>
<name>A0A0C2XVR4_SERVB</name>
<evidence type="ECO:0000256" key="3">
    <source>
        <dbReference type="ARBA" id="ARBA00022771"/>
    </source>
</evidence>
<evidence type="ECO:0000256" key="4">
    <source>
        <dbReference type="ARBA" id="ARBA00022786"/>
    </source>
</evidence>
<reference evidence="9 10" key="1">
    <citation type="submission" date="2014-04" db="EMBL/GenBank/DDBJ databases">
        <authorList>
            <consortium name="DOE Joint Genome Institute"/>
            <person name="Kuo A."/>
            <person name="Zuccaro A."/>
            <person name="Kohler A."/>
            <person name="Nagy L.G."/>
            <person name="Floudas D."/>
            <person name="Copeland A."/>
            <person name="Barry K.W."/>
            <person name="Cichocki N."/>
            <person name="Veneault-Fourrey C."/>
            <person name="LaButti K."/>
            <person name="Lindquist E.A."/>
            <person name="Lipzen A."/>
            <person name="Lundell T."/>
            <person name="Morin E."/>
            <person name="Murat C."/>
            <person name="Sun H."/>
            <person name="Tunlid A."/>
            <person name="Henrissat B."/>
            <person name="Grigoriev I.V."/>
            <person name="Hibbett D.S."/>
            <person name="Martin F."/>
            <person name="Nordberg H.P."/>
            <person name="Cantor M.N."/>
            <person name="Hua S.X."/>
        </authorList>
    </citation>
    <scope>NUCLEOTIDE SEQUENCE [LARGE SCALE GENOMIC DNA]</scope>
    <source>
        <strain evidence="9 10">MAFF 305830</strain>
    </source>
</reference>
<comment type="pathway">
    <text evidence="1">Protein modification; protein ubiquitination.</text>
</comment>
<dbReference type="GO" id="GO:0008270">
    <property type="term" value="F:zinc ion binding"/>
    <property type="evidence" value="ECO:0007669"/>
    <property type="project" value="UniProtKB-KW"/>
</dbReference>
<dbReference type="AlphaFoldDB" id="A0A0C2XVR4"/>
<dbReference type="PANTHER" id="PTHR15710">
    <property type="entry name" value="E3 UBIQUITIN-PROTEIN LIGASE PRAJA"/>
    <property type="match status" value="1"/>
</dbReference>
<keyword evidence="10" id="KW-1185">Reference proteome</keyword>
<dbReference type="PANTHER" id="PTHR15710:SF243">
    <property type="entry name" value="E3 UBIQUITIN-PROTEIN LIGASE PRAJA-2 ISOFORM X1"/>
    <property type="match status" value="1"/>
</dbReference>
<feature type="compositionally biased region" description="Polar residues" evidence="7">
    <location>
        <begin position="156"/>
        <end position="184"/>
    </location>
</feature>
<dbReference type="SUPFAM" id="SSF57850">
    <property type="entry name" value="RING/U-box"/>
    <property type="match status" value="1"/>
</dbReference>
<gene>
    <name evidence="9" type="ORF">M408DRAFT_190095</name>
</gene>
<dbReference type="Pfam" id="PF12678">
    <property type="entry name" value="zf-rbx1"/>
    <property type="match status" value="1"/>
</dbReference>
<reference evidence="10" key="2">
    <citation type="submission" date="2015-01" db="EMBL/GenBank/DDBJ databases">
        <title>Evolutionary Origins and Diversification of the Mycorrhizal Mutualists.</title>
        <authorList>
            <consortium name="DOE Joint Genome Institute"/>
            <consortium name="Mycorrhizal Genomics Consortium"/>
            <person name="Kohler A."/>
            <person name="Kuo A."/>
            <person name="Nagy L.G."/>
            <person name="Floudas D."/>
            <person name="Copeland A."/>
            <person name="Barry K.W."/>
            <person name="Cichocki N."/>
            <person name="Veneault-Fourrey C."/>
            <person name="LaButti K."/>
            <person name="Lindquist E.A."/>
            <person name="Lipzen A."/>
            <person name="Lundell T."/>
            <person name="Morin E."/>
            <person name="Murat C."/>
            <person name="Riley R."/>
            <person name="Ohm R."/>
            <person name="Sun H."/>
            <person name="Tunlid A."/>
            <person name="Henrissat B."/>
            <person name="Grigoriev I.V."/>
            <person name="Hibbett D.S."/>
            <person name="Martin F."/>
        </authorList>
    </citation>
    <scope>NUCLEOTIDE SEQUENCE [LARGE SCALE GENOMIC DNA]</scope>
    <source>
        <strain evidence="10">MAFF 305830</strain>
    </source>
</reference>
<dbReference type="OrthoDB" id="8062037at2759"/>
<feature type="compositionally biased region" description="Pro residues" evidence="7">
    <location>
        <begin position="129"/>
        <end position="138"/>
    </location>
</feature>
<dbReference type="Proteomes" id="UP000054097">
    <property type="component" value="Unassembled WGS sequence"/>
</dbReference>
<keyword evidence="5" id="KW-0862">Zinc</keyword>
<dbReference type="SMART" id="SM00184">
    <property type="entry name" value="RING"/>
    <property type="match status" value="1"/>
</dbReference>
<evidence type="ECO:0000256" key="5">
    <source>
        <dbReference type="ARBA" id="ARBA00022833"/>
    </source>
</evidence>
<accession>A0A0C2XVR4</accession>
<dbReference type="InterPro" id="IPR013083">
    <property type="entry name" value="Znf_RING/FYVE/PHD"/>
</dbReference>
<dbReference type="GO" id="GO:0016567">
    <property type="term" value="P:protein ubiquitination"/>
    <property type="evidence" value="ECO:0007669"/>
    <property type="project" value="UniProtKB-UniPathway"/>
</dbReference>
<feature type="compositionally biased region" description="Low complexity" evidence="7">
    <location>
        <begin position="213"/>
        <end position="237"/>
    </location>
</feature>
<dbReference type="InterPro" id="IPR001841">
    <property type="entry name" value="Znf_RING"/>
</dbReference>
<evidence type="ECO:0000256" key="6">
    <source>
        <dbReference type="PROSITE-ProRule" id="PRU00175"/>
    </source>
</evidence>
<keyword evidence="2" id="KW-0479">Metal-binding</keyword>
<keyword evidence="3 6" id="KW-0863">Zinc-finger</keyword>
<evidence type="ECO:0000313" key="9">
    <source>
        <dbReference type="EMBL" id="KIM32972.1"/>
    </source>
</evidence>
<dbReference type="Gene3D" id="3.30.40.10">
    <property type="entry name" value="Zinc/RING finger domain, C3HC4 (zinc finger)"/>
    <property type="match status" value="1"/>
</dbReference>
<dbReference type="InterPro" id="IPR024766">
    <property type="entry name" value="Znf_RING_H2"/>
</dbReference>
<organism evidence="9 10">
    <name type="scientific">Serendipita vermifera MAFF 305830</name>
    <dbReference type="NCBI Taxonomy" id="933852"/>
    <lineage>
        <taxon>Eukaryota</taxon>
        <taxon>Fungi</taxon>
        <taxon>Dikarya</taxon>
        <taxon>Basidiomycota</taxon>
        <taxon>Agaricomycotina</taxon>
        <taxon>Agaricomycetes</taxon>
        <taxon>Sebacinales</taxon>
        <taxon>Serendipitaceae</taxon>
        <taxon>Serendipita</taxon>
    </lineage>
</organism>
<proteinExistence type="predicted"/>
<feature type="compositionally biased region" description="Low complexity" evidence="7">
    <location>
        <begin position="244"/>
        <end position="258"/>
    </location>
</feature>
<protein>
    <recommendedName>
        <fullName evidence="8">RING-type domain-containing protein</fullName>
    </recommendedName>
</protein>
<dbReference type="GO" id="GO:0051603">
    <property type="term" value="P:proteolysis involved in protein catabolic process"/>
    <property type="evidence" value="ECO:0007669"/>
    <property type="project" value="UniProtKB-ARBA"/>
</dbReference>
<dbReference type="HOGENOM" id="CLU_947193_0_0_1"/>
<dbReference type="GO" id="GO:0005737">
    <property type="term" value="C:cytoplasm"/>
    <property type="evidence" value="ECO:0007669"/>
    <property type="project" value="TreeGrafter"/>
</dbReference>
<feature type="domain" description="RING-type" evidence="8">
    <location>
        <begin position="38"/>
        <end position="101"/>
    </location>
</feature>
<dbReference type="GO" id="GO:0061630">
    <property type="term" value="F:ubiquitin protein ligase activity"/>
    <property type="evidence" value="ECO:0007669"/>
    <property type="project" value="TreeGrafter"/>
</dbReference>
<dbReference type="EMBL" id="KN824279">
    <property type="protein sequence ID" value="KIM32972.1"/>
    <property type="molecule type" value="Genomic_DNA"/>
</dbReference>
<evidence type="ECO:0000256" key="2">
    <source>
        <dbReference type="ARBA" id="ARBA00022723"/>
    </source>
</evidence>
<dbReference type="UniPathway" id="UPA00143"/>
<dbReference type="STRING" id="933852.A0A0C2XVR4"/>